<comment type="caution">
    <text evidence="1">The sequence shown here is derived from an EMBL/GenBank/DDBJ whole genome shotgun (WGS) entry which is preliminary data.</text>
</comment>
<protein>
    <recommendedName>
        <fullName evidence="3">Endonuclease/exonuclease/phosphatase domain-containing protein</fullName>
    </recommendedName>
</protein>
<gene>
    <name evidence="1" type="ORF">CK203_046363</name>
</gene>
<dbReference type="SUPFAM" id="SSF56219">
    <property type="entry name" value="DNase I-like"/>
    <property type="match status" value="1"/>
</dbReference>
<dbReference type="AlphaFoldDB" id="A0A438FW87"/>
<evidence type="ECO:0000313" key="2">
    <source>
        <dbReference type="Proteomes" id="UP000288805"/>
    </source>
</evidence>
<name>A0A438FW87_VITVI</name>
<evidence type="ECO:0008006" key="3">
    <source>
        <dbReference type="Google" id="ProtNLM"/>
    </source>
</evidence>
<dbReference type="Proteomes" id="UP000288805">
    <property type="component" value="Unassembled WGS sequence"/>
</dbReference>
<dbReference type="EMBL" id="QGNW01000724">
    <property type="protein sequence ID" value="RVW64198.1"/>
    <property type="molecule type" value="Genomic_DNA"/>
</dbReference>
<dbReference type="Gene3D" id="3.60.10.10">
    <property type="entry name" value="Endonuclease/exonuclease/phosphatase"/>
    <property type="match status" value="1"/>
</dbReference>
<sequence>MTEMSLGVLRSLGVGRFLEWGVLNARGAVGGVVVLWDNRVLELVRMEVGLFSISCWFKNYENGFRWIFSRVYGPTLKRYRKLFWEELGAICGLWSDPWYIGEDFNMIRFPNERRRGGKLSPSMQRFSKVIDDLDLRDLLL</sequence>
<proteinExistence type="predicted"/>
<reference evidence="1 2" key="1">
    <citation type="journal article" date="2018" name="PLoS Genet.">
        <title>Population sequencing reveals clonal diversity and ancestral inbreeding in the grapevine cultivar Chardonnay.</title>
        <authorList>
            <person name="Roach M.J."/>
            <person name="Johnson D.L."/>
            <person name="Bohlmann J."/>
            <person name="van Vuuren H.J."/>
            <person name="Jones S.J."/>
            <person name="Pretorius I.S."/>
            <person name="Schmidt S.A."/>
            <person name="Borneman A.R."/>
        </authorList>
    </citation>
    <scope>NUCLEOTIDE SEQUENCE [LARGE SCALE GENOMIC DNA]</scope>
    <source>
        <strain evidence="2">cv. Chardonnay</strain>
        <tissue evidence="1">Leaf</tissue>
    </source>
</reference>
<accession>A0A438FW87</accession>
<dbReference type="InterPro" id="IPR036691">
    <property type="entry name" value="Endo/exonu/phosph_ase_sf"/>
</dbReference>
<organism evidence="1 2">
    <name type="scientific">Vitis vinifera</name>
    <name type="common">Grape</name>
    <dbReference type="NCBI Taxonomy" id="29760"/>
    <lineage>
        <taxon>Eukaryota</taxon>
        <taxon>Viridiplantae</taxon>
        <taxon>Streptophyta</taxon>
        <taxon>Embryophyta</taxon>
        <taxon>Tracheophyta</taxon>
        <taxon>Spermatophyta</taxon>
        <taxon>Magnoliopsida</taxon>
        <taxon>eudicotyledons</taxon>
        <taxon>Gunneridae</taxon>
        <taxon>Pentapetalae</taxon>
        <taxon>rosids</taxon>
        <taxon>Vitales</taxon>
        <taxon>Vitaceae</taxon>
        <taxon>Viteae</taxon>
        <taxon>Vitis</taxon>
    </lineage>
</organism>
<evidence type="ECO:0000313" key="1">
    <source>
        <dbReference type="EMBL" id="RVW64198.1"/>
    </source>
</evidence>